<dbReference type="PANTHER" id="PTHR30437">
    <property type="entry name" value="TRANSCRIPTION ELONGATION FACTOR GREA"/>
    <property type="match status" value="1"/>
</dbReference>
<evidence type="ECO:0000313" key="2">
    <source>
        <dbReference type="EMBL" id="SHJ05432.1"/>
    </source>
</evidence>
<dbReference type="STRING" id="1122189.SAMN02745165_01426"/>
<reference evidence="2 3" key="1">
    <citation type="submission" date="2016-11" db="EMBL/GenBank/DDBJ databases">
        <authorList>
            <person name="Jaros S."/>
            <person name="Januszkiewicz K."/>
            <person name="Wedrychowicz H."/>
        </authorList>
    </citation>
    <scope>NUCLEOTIDE SEQUENCE [LARGE SCALE GENOMIC DNA]</scope>
    <source>
        <strain evidence="2 3">DSM 5091</strain>
    </source>
</reference>
<dbReference type="Proteomes" id="UP000184171">
    <property type="component" value="Unassembled WGS sequence"/>
</dbReference>
<dbReference type="RefSeq" id="WP_072907243.1">
    <property type="nucleotide sequence ID" value="NZ_FQZT01000004.1"/>
</dbReference>
<evidence type="ECO:0000259" key="1">
    <source>
        <dbReference type="Pfam" id="PF01272"/>
    </source>
</evidence>
<feature type="domain" description="Transcription elongation factor GreA/GreB C-terminal" evidence="1">
    <location>
        <begin position="54"/>
        <end position="128"/>
    </location>
</feature>
<sequence length="138" mass="15642">MMERALYLTDYDYERLELLLDNMNRVPQNRREDLSQLEDDLATCHIVAPDEMPPNIVTLHSTVRYLDLDSNKVRVVTLVFPSNADLSTGRISIAVPLGAAILGHSEGDLVTWKTFDGAKTIRIEEVLYQPEATGDYYL</sequence>
<name>A0A1M6G653_MALRU</name>
<dbReference type="PANTHER" id="PTHR30437:SF5">
    <property type="entry name" value="REGULATOR OF NUCLEOSIDE DIPHOSPHATE KINASE"/>
    <property type="match status" value="1"/>
</dbReference>
<dbReference type="GO" id="GO:0032784">
    <property type="term" value="P:regulation of DNA-templated transcription elongation"/>
    <property type="evidence" value="ECO:0007669"/>
    <property type="project" value="InterPro"/>
</dbReference>
<dbReference type="PIRSF" id="PIRSF006092">
    <property type="entry name" value="GreA_GreB"/>
    <property type="match status" value="1"/>
</dbReference>
<dbReference type="SUPFAM" id="SSF54534">
    <property type="entry name" value="FKBP-like"/>
    <property type="match status" value="1"/>
</dbReference>
<gene>
    <name evidence="2" type="ORF">SAMN02745165_01426</name>
</gene>
<keyword evidence="2" id="KW-0648">Protein biosynthesis</keyword>
<organism evidence="2 3">
    <name type="scientific">Malonomonas rubra DSM 5091</name>
    <dbReference type="NCBI Taxonomy" id="1122189"/>
    <lineage>
        <taxon>Bacteria</taxon>
        <taxon>Pseudomonadati</taxon>
        <taxon>Thermodesulfobacteriota</taxon>
        <taxon>Desulfuromonadia</taxon>
        <taxon>Desulfuromonadales</taxon>
        <taxon>Geopsychrobacteraceae</taxon>
        <taxon>Malonomonas</taxon>
    </lineage>
</organism>
<dbReference type="GO" id="GO:0070063">
    <property type="term" value="F:RNA polymerase binding"/>
    <property type="evidence" value="ECO:0007669"/>
    <property type="project" value="InterPro"/>
</dbReference>
<dbReference type="InterPro" id="IPR023459">
    <property type="entry name" value="Tscrpt_elong_fac_GreA/B_fam"/>
</dbReference>
<dbReference type="Pfam" id="PF01272">
    <property type="entry name" value="GreA_GreB"/>
    <property type="match status" value="1"/>
</dbReference>
<keyword evidence="2" id="KW-0251">Elongation factor</keyword>
<dbReference type="GO" id="GO:0006354">
    <property type="term" value="P:DNA-templated transcription elongation"/>
    <property type="evidence" value="ECO:0007669"/>
    <property type="project" value="TreeGrafter"/>
</dbReference>
<dbReference type="Gene3D" id="3.10.50.30">
    <property type="entry name" value="Transcription elongation factor, GreA/GreB, C-terminal domain"/>
    <property type="match status" value="1"/>
</dbReference>
<dbReference type="InterPro" id="IPR036953">
    <property type="entry name" value="GreA/GreB_C_sf"/>
</dbReference>
<dbReference type="GO" id="GO:0003677">
    <property type="term" value="F:DNA binding"/>
    <property type="evidence" value="ECO:0007669"/>
    <property type="project" value="InterPro"/>
</dbReference>
<dbReference type="GO" id="GO:0003746">
    <property type="term" value="F:translation elongation factor activity"/>
    <property type="evidence" value="ECO:0007669"/>
    <property type="project" value="UniProtKB-KW"/>
</dbReference>
<keyword evidence="3" id="KW-1185">Reference proteome</keyword>
<protein>
    <submittedName>
        <fullName evidence="2">GreA/GreB family elongation factor</fullName>
    </submittedName>
</protein>
<dbReference type="EMBL" id="FQZT01000004">
    <property type="protein sequence ID" value="SHJ05432.1"/>
    <property type="molecule type" value="Genomic_DNA"/>
</dbReference>
<dbReference type="AlphaFoldDB" id="A0A1M6G653"/>
<dbReference type="InterPro" id="IPR001437">
    <property type="entry name" value="Tscrpt_elong_fac_GreA/B_C"/>
</dbReference>
<accession>A0A1M6G653</accession>
<evidence type="ECO:0000313" key="3">
    <source>
        <dbReference type="Proteomes" id="UP000184171"/>
    </source>
</evidence>
<dbReference type="OrthoDB" id="192847at2"/>
<proteinExistence type="predicted"/>